<feature type="transmembrane region" description="Helical" evidence="8">
    <location>
        <begin position="170"/>
        <end position="191"/>
    </location>
</feature>
<dbReference type="InterPro" id="IPR050814">
    <property type="entry name" value="Myo-inositol_Transporter"/>
</dbReference>
<dbReference type="STRING" id="1348253.LK09_06550"/>
<evidence type="ECO:0000313" key="10">
    <source>
        <dbReference type="EMBL" id="KHK98609.1"/>
    </source>
</evidence>
<dbReference type="AlphaFoldDB" id="A0A0B2A517"/>
<feature type="domain" description="Major facilitator superfamily (MFS) profile" evidence="9">
    <location>
        <begin position="17"/>
        <end position="457"/>
    </location>
</feature>
<dbReference type="PROSITE" id="PS50850">
    <property type="entry name" value="MFS"/>
    <property type="match status" value="1"/>
</dbReference>
<dbReference type="GO" id="GO:0005886">
    <property type="term" value="C:plasma membrane"/>
    <property type="evidence" value="ECO:0007669"/>
    <property type="project" value="UniProtKB-SubCell"/>
</dbReference>
<evidence type="ECO:0000259" key="9">
    <source>
        <dbReference type="PROSITE" id="PS50850"/>
    </source>
</evidence>
<feature type="transmembrane region" description="Helical" evidence="8">
    <location>
        <begin position="12"/>
        <end position="30"/>
    </location>
</feature>
<dbReference type="InterPro" id="IPR020846">
    <property type="entry name" value="MFS_dom"/>
</dbReference>
<dbReference type="Proteomes" id="UP000031030">
    <property type="component" value="Unassembled WGS sequence"/>
</dbReference>
<comment type="caution">
    <text evidence="10">The sequence shown here is derived from an EMBL/GenBank/DDBJ whole genome shotgun (WGS) entry which is preliminary data.</text>
</comment>
<protein>
    <submittedName>
        <fullName evidence="10">Major facilitator transporter</fullName>
    </submittedName>
</protein>
<feature type="transmembrane region" description="Helical" evidence="8">
    <location>
        <begin position="57"/>
        <end position="77"/>
    </location>
</feature>
<feature type="transmembrane region" description="Helical" evidence="8">
    <location>
        <begin position="326"/>
        <end position="346"/>
    </location>
</feature>
<feature type="transmembrane region" description="Helical" evidence="8">
    <location>
        <begin position="84"/>
        <end position="103"/>
    </location>
</feature>
<feature type="transmembrane region" description="Helical" evidence="8">
    <location>
        <begin position="366"/>
        <end position="391"/>
    </location>
</feature>
<dbReference type="InterPro" id="IPR036259">
    <property type="entry name" value="MFS_trans_sf"/>
</dbReference>
<dbReference type="PANTHER" id="PTHR48020:SF12">
    <property type="entry name" value="PROTON MYO-INOSITOL COTRANSPORTER"/>
    <property type="match status" value="1"/>
</dbReference>
<proteinExistence type="inferred from homology"/>
<dbReference type="InterPro" id="IPR005829">
    <property type="entry name" value="Sugar_transporter_CS"/>
</dbReference>
<keyword evidence="6 8" id="KW-0472">Membrane</keyword>
<dbReference type="RefSeq" id="WP_039397285.1">
    <property type="nucleotide sequence ID" value="NZ_JTDK01000006.1"/>
</dbReference>
<feature type="transmembrane region" description="Helical" evidence="8">
    <location>
        <begin position="109"/>
        <end position="131"/>
    </location>
</feature>
<feature type="transmembrane region" description="Helical" evidence="8">
    <location>
        <begin position="412"/>
        <end position="429"/>
    </location>
</feature>
<comment type="subcellular location">
    <subcellularLocation>
        <location evidence="1">Cell membrane</location>
        <topology evidence="1">Multi-pass membrane protein</topology>
    </subcellularLocation>
</comment>
<keyword evidence="11" id="KW-1185">Reference proteome</keyword>
<dbReference type="PANTHER" id="PTHR48020">
    <property type="entry name" value="PROTON MYO-INOSITOL COTRANSPORTER"/>
    <property type="match status" value="1"/>
</dbReference>
<feature type="transmembrane region" description="Helical" evidence="8">
    <location>
        <begin position="256"/>
        <end position="279"/>
    </location>
</feature>
<evidence type="ECO:0000256" key="8">
    <source>
        <dbReference type="SAM" id="Phobius"/>
    </source>
</evidence>
<sequence length="490" mass="52219">MGILKEIRHSSRLAVLVAVAAATVGIIYGYDSSNIGGALDFIAKDFHITSPAELGLLTSYVIFGEIAGALAGGWLANRFGRQRMMVLVAILFTAFSLLSGLAWSVASLAIFRVLLGLAIGISIVVVPMFVAESSPIKIRGALLVMYQVATVTGIILGYLVAWALAGLGSWRLMLGLAAVPGILITLLLLRAPDTPRWYMMRGRRDDAARVLERIDPDTDTHAELDSMEQDLREAQEKKKSGASIFRQMTTRPYRRALLFVIGLGFAVQITGINAIVYYSPQIVKAMGFPPTDTAAIFGIPVLVQVAGLIAVFVSMSVVDKFGRRPVLLTGIGIMIAAGAIMVYTFAVGAAGQTDPTDIHLSSGYAILGFIGLMLFNIGFTCGFGALVWVYAGETFPSHLRGAGSSTMLTSDLVANYIVGVAFLPMLQILGGGGTFAVLGGFAVLAFLFVLKFAPETKGRPLDDIRLFWENGGKWPKAAPSSETAARRGDA</sequence>
<organism evidence="10 11">
    <name type="scientific">Microbacterium mangrovi</name>
    <dbReference type="NCBI Taxonomy" id="1348253"/>
    <lineage>
        <taxon>Bacteria</taxon>
        <taxon>Bacillati</taxon>
        <taxon>Actinomycetota</taxon>
        <taxon>Actinomycetes</taxon>
        <taxon>Micrococcales</taxon>
        <taxon>Microbacteriaceae</taxon>
        <taxon>Microbacterium</taxon>
    </lineage>
</organism>
<dbReference type="OrthoDB" id="4008739at2"/>
<dbReference type="EMBL" id="JTDK01000006">
    <property type="protein sequence ID" value="KHK98609.1"/>
    <property type="molecule type" value="Genomic_DNA"/>
</dbReference>
<keyword evidence="5 8" id="KW-1133">Transmembrane helix</keyword>
<evidence type="ECO:0000256" key="3">
    <source>
        <dbReference type="ARBA" id="ARBA00022448"/>
    </source>
</evidence>
<dbReference type="PROSITE" id="PS00217">
    <property type="entry name" value="SUGAR_TRANSPORT_2"/>
    <property type="match status" value="1"/>
</dbReference>
<evidence type="ECO:0000256" key="1">
    <source>
        <dbReference type="ARBA" id="ARBA00004651"/>
    </source>
</evidence>
<dbReference type="NCBIfam" id="TIGR00879">
    <property type="entry name" value="SP"/>
    <property type="match status" value="1"/>
</dbReference>
<keyword evidence="3 7" id="KW-0813">Transport</keyword>
<evidence type="ECO:0000256" key="6">
    <source>
        <dbReference type="ARBA" id="ARBA00023136"/>
    </source>
</evidence>
<dbReference type="InterPro" id="IPR005828">
    <property type="entry name" value="MFS_sugar_transport-like"/>
</dbReference>
<feature type="transmembrane region" description="Helical" evidence="8">
    <location>
        <begin position="294"/>
        <end position="314"/>
    </location>
</feature>
<name>A0A0B2A517_9MICO</name>
<dbReference type="Pfam" id="PF00083">
    <property type="entry name" value="Sugar_tr"/>
    <property type="match status" value="1"/>
</dbReference>
<dbReference type="InterPro" id="IPR003663">
    <property type="entry name" value="Sugar/inositol_transpt"/>
</dbReference>
<dbReference type="SUPFAM" id="SSF103473">
    <property type="entry name" value="MFS general substrate transporter"/>
    <property type="match status" value="1"/>
</dbReference>
<evidence type="ECO:0000313" key="11">
    <source>
        <dbReference type="Proteomes" id="UP000031030"/>
    </source>
</evidence>
<comment type="similarity">
    <text evidence="2 7">Belongs to the major facilitator superfamily. Sugar transporter (TC 2.A.1.1) family.</text>
</comment>
<evidence type="ECO:0000256" key="7">
    <source>
        <dbReference type="RuleBase" id="RU003346"/>
    </source>
</evidence>
<keyword evidence="4 8" id="KW-0812">Transmembrane</keyword>
<reference evidence="10 11" key="1">
    <citation type="submission" date="2014-11" db="EMBL/GenBank/DDBJ databases">
        <title>Genome sequence of Microbacterium mangrovi MUSC 115(T).</title>
        <authorList>
            <person name="Lee L.-H."/>
        </authorList>
    </citation>
    <scope>NUCLEOTIDE SEQUENCE [LARGE SCALE GENOMIC DNA]</scope>
    <source>
        <strain evidence="10 11">MUSC 115</strain>
    </source>
</reference>
<dbReference type="PRINTS" id="PR00171">
    <property type="entry name" value="SUGRTRNSPORT"/>
</dbReference>
<feature type="transmembrane region" description="Helical" evidence="8">
    <location>
        <begin position="143"/>
        <end position="164"/>
    </location>
</feature>
<evidence type="ECO:0000256" key="2">
    <source>
        <dbReference type="ARBA" id="ARBA00010992"/>
    </source>
</evidence>
<feature type="transmembrane region" description="Helical" evidence="8">
    <location>
        <begin position="435"/>
        <end position="453"/>
    </location>
</feature>
<dbReference type="GO" id="GO:0022857">
    <property type="term" value="F:transmembrane transporter activity"/>
    <property type="evidence" value="ECO:0007669"/>
    <property type="project" value="InterPro"/>
</dbReference>
<dbReference type="Gene3D" id="1.20.1250.20">
    <property type="entry name" value="MFS general substrate transporter like domains"/>
    <property type="match status" value="1"/>
</dbReference>
<accession>A0A0B2A517</accession>
<evidence type="ECO:0000256" key="4">
    <source>
        <dbReference type="ARBA" id="ARBA00022692"/>
    </source>
</evidence>
<gene>
    <name evidence="10" type="ORF">LK09_06550</name>
</gene>
<evidence type="ECO:0000256" key="5">
    <source>
        <dbReference type="ARBA" id="ARBA00022989"/>
    </source>
</evidence>